<sequence>MIKGLRLLLPSSFTKQLGLLSAASLLMALVLFAVTIYNQQRTINEKSAINQGILVVKNLSTIVEQDVLIANKKSIRNLLLNTAIFTEIRSLIITDHEGNVLVEVAHHLNEDPIEISNSQRLKTPSTKDMYYTIDSANSSIYFWQPISDYGWAYMLYDYSEQSNSYLEILKKALLTAVIISLIAGILFFYFLQSPIKHLNTLIDFAKSLDVYKGLKEIRIDSHIDEIKDLNLALNQSAFRLYEQSQRLIQSESRYSHVINNVHEVIFQTDNQTIFTFLNPAWYDVTGFPVESTQQKPMIDFIHPEKQDEIFHLLQRLFNGALDQVRCDTQIMTASHDHRWIHLWISLIYDENGNVCGTTGTINDISARKQTESALIAAKEAAESATRAKSEFLATMSHEIRTPMNGILGMAQLLLETPLNQEQQEYSRILYHSGQALLTIINDILDFSKIEAGKLTIEQIPFDLQKLCEEVCDLLLSQVSAKNLELVLAYNPSCPRALIGDPNRIRQILLNLLGNAIKFTRTGYVALKVTAEITTPAHVELNLEVIDTGIGIPHEKQSKLFQLFSQADASTTRRFGGTGLGLAICKGLSELMGGHISLTSAPSLGSTFKVHICLKREHAVERSLPLYPELYFVPILIIDPLAINRIHISECLQRYGMRVDVASSTEEGLVKLKLMNTLSPRTPFILVDSQLAKSNEGILFANSVRHNPQFAHSHLLLMSQTPLRNLSPSLYNAFNGFIAKPIRFYALINEIAAIHIGKRSYLQSHELNEANPAHIPTVAPVSPIITLNKSGKALVLLAEDNIVNQKVALKMLEKAGAQVDVAHNGKEAVKFSQDRQYDLIFMDCQMPEMDGFDATRAIRLYEQQQERHPTPIIALTANALDGDREECLAAGMNDFLPKPLKQEALLSLLKKYGVC</sequence>
<dbReference type="InterPro" id="IPR036890">
    <property type="entry name" value="HATPase_C_sf"/>
</dbReference>
<evidence type="ECO:0000256" key="1">
    <source>
        <dbReference type="ARBA" id="ARBA00000085"/>
    </source>
</evidence>
<dbReference type="SMART" id="SM00091">
    <property type="entry name" value="PAS"/>
    <property type="match status" value="1"/>
</dbReference>
<accession>A0A2T5J3J1</accession>
<dbReference type="CDD" id="cd00082">
    <property type="entry name" value="HisKA"/>
    <property type="match status" value="1"/>
</dbReference>
<dbReference type="AlphaFoldDB" id="A0A2T5J3J1"/>
<feature type="transmembrane region" description="Helical" evidence="12">
    <location>
        <begin position="17"/>
        <end position="37"/>
    </location>
</feature>
<dbReference type="Pfam" id="PF00072">
    <property type="entry name" value="Response_reg"/>
    <property type="match status" value="1"/>
</dbReference>
<keyword evidence="3 11" id="KW-0597">Phosphoprotein</keyword>
<evidence type="ECO:0000313" key="18">
    <source>
        <dbReference type="Proteomes" id="UP000244223"/>
    </source>
</evidence>
<dbReference type="RefSeq" id="WP_170106846.1">
    <property type="nucleotide sequence ID" value="NZ_QAON01000001.1"/>
</dbReference>
<dbReference type="PANTHER" id="PTHR45339">
    <property type="entry name" value="HYBRID SIGNAL TRANSDUCTION HISTIDINE KINASE J"/>
    <property type="match status" value="1"/>
</dbReference>
<dbReference type="SMART" id="SM00448">
    <property type="entry name" value="REC"/>
    <property type="match status" value="1"/>
</dbReference>
<feature type="modified residue" description="4-aspartylphosphate" evidence="11">
    <location>
        <position position="687"/>
    </location>
</feature>
<dbReference type="InterPro" id="IPR000014">
    <property type="entry name" value="PAS"/>
</dbReference>
<evidence type="ECO:0000259" key="16">
    <source>
        <dbReference type="PROSITE" id="PS50113"/>
    </source>
</evidence>
<comment type="caution">
    <text evidence="17">The sequence shown here is derived from an EMBL/GenBank/DDBJ whole genome shotgun (WGS) entry which is preliminary data.</text>
</comment>
<dbReference type="SMART" id="SM00387">
    <property type="entry name" value="HATPase_c"/>
    <property type="match status" value="1"/>
</dbReference>
<evidence type="ECO:0000259" key="13">
    <source>
        <dbReference type="PROSITE" id="PS50109"/>
    </source>
</evidence>
<evidence type="ECO:0000256" key="11">
    <source>
        <dbReference type="PROSITE-ProRule" id="PRU00169"/>
    </source>
</evidence>
<feature type="domain" description="PAC" evidence="16">
    <location>
        <begin position="324"/>
        <end position="376"/>
    </location>
</feature>
<keyword evidence="6" id="KW-0418">Kinase</keyword>
<evidence type="ECO:0000256" key="5">
    <source>
        <dbReference type="ARBA" id="ARBA00022741"/>
    </source>
</evidence>
<gene>
    <name evidence="17" type="ORF">C8N29_101261</name>
</gene>
<evidence type="ECO:0000256" key="4">
    <source>
        <dbReference type="ARBA" id="ARBA00022679"/>
    </source>
</evidence>
<feature type="transmembrane region" description="Helical" evidence="12">
    <location>
        <begin position="172"/>
        <end position="191"/>
    </location>
</feature>
<dbReference type="NCBIfam" id="TIGR00229">
    <property type="entry name" value="sensory_box"/>
    <property type="match status" value="1"/>
</dbReference>
<evidence type="ECO:0000259" key="15">
    <source>
        <dbReference type="PROSITE" id="PS50112"/>
    </source>
</evidence>
<keyword evidence="12" id="KW-0472">Membrane</keyword>
<dbReference type="Gene3D" id="3.30.450.20">
    <property type="entry name" value="PAS domain"/>
    <property type="match status" value="1"/>
</dbReference>
<dbReference type="SUPFAM" id="SSF55785">
    <property type="entry name" value="PYP-like sensor domain (PAS domain)"/>
    <property type="match status" value="1"/>
</dbReference>
<feature type="modified residue" description="4-aspartylphosphate" evidence="11">
    <location>
        <position position="842"/>
    </location>
</feature>
<keyword evidence="12" id="KW-1133">Transmembrane helix</keyword>
<evidence type="ECO:0000256" key="7">
    <source>
        <dbReference type="ARBA" id="ARBA00022840"/>
    </source>
</evidence>
<evidence type="ECO:0000256" key="8">
    <source>
        <dbReference type="ARBA" id="ARBA00023012"/>
    </source>
</evidence>
<dbReference type="GO" id="GO:0005524">
    <property type="term" value="F:ATP binding"/>
    <property type="evidence" value="ECO:0007669"/>
    <property type="project" value="UniProtKB-KW"/>
</dbReference>
<dbReference type="Gene3D" id="1.10.287.130">
    <property type="match status" value="1"/>
</dbReference>
<organism evidence="17 18">
    <name type="scientific">Agitococcus lubricus</name>
    <dbReference type="NCBI Taxonomy" id="1077255"/>
    <lineage>
        <taxon>Bacteria</taxon>
        <taxon>Pseudomonadati</taxon>
        <taxon>Pseudomonadota</taxon>
        <taxon>Gammaproteobacteria</taxon>
        <taxon>Moraxellales</taxon>
        <taxon>Moraxellaceae</taxon>
        <taxon>Agitococcus</taxon>
    </lineage>
</organism>
<dbReference type="CDD" id="cd17546">
    <property type="entry name" value="REC_hyHK_CKI1_RcsC-like"/>
    <property type="match status" value="1"/>
</dbReference>
<evidence type="ECO:0000256" key="3">
    <source>
        <dbReference type="ARBA" id="ARBA00022553"/>
    </source>
</evidence>
<dbReference type="InterPro" id="IPR004358">
    <property type="entry name" value="Sig_transdc_His_kin-like_C"/>
</dbReference>
<evidence type="ECO:0000256" key="6">
    <source>
        <dbReference type="ARBA" id="ARBA00022777"/>
    </source>
</evidence>
<dbReference type="Proteomes" id="UP000244223">
    <property type="component" value="Unassembled WGS sequence"/>
</dbReference>
<dbReference type="InterPro" id="IPR003661">
    <property type="entry name" value="HisK_dim/P_dom"/>
</dbReference>
<dbReference type="PROSITE" id="PS50113">
    <property type="entry name" value="PAC"/>
    <property type="match status" value="1"/>
</dbReference>
<dbReference type="GO" id="GO:0000155">
    <property type="term" value="F:phosphorelay sensor kinase activity"/>
    <property type="evidence" value="ECO:0007669"/>
    <property type="project" value="InterPro"/>
</dbReference>
<evidence type="ECO:0000259" key="14">
    <source>
        <dbReference type="PROSITE" id="PS50110"/>
    </source>
</evidence>
<comment type="subunit">
    <text evidence="9">At low DSF concentrations, interacts with RpfF.</text>
</comment>
<keyword evidence="18" id="KW-1185">Reference proteome</keyword>
<keyword evidence="5" id="KW-0547">Nucleotide-binding</keyword>
<evidence type="ECO:0000256" key="9">
    <source>
        <dbReference type="ARBA" id="ARBA00064003"/>
    </source>
</evidence>
<dbReference type="PROSITE" id="PS50110">
    <property type="entry name" value="RESPONSE_REGULATORY"/>
    <property type="match status" value="2"/>
</dbReference>
<dbReference type="InterPro" id="IPR011006">
    <property type="entry name" value="CheY-like_superfamily"/>
</dbReference>
<dbReference type="InterPro" id="IPR035965">
    <property type="entry name" value="PAS-like_dom_sf"/>
</dbReference>
<evidence type="ECO:0000256" key="2">
    <source>
        <dbReference type="ARBA" id="ARBA00012438"/>
    </source>
</evidence>
<dbReference type="Pfam" id="PF00512">
    <property type="entry name" value="HisKA"/>
    <property type="match status" value="1"/>
</dbReference>
<dbReference type="FunFam" id="1.10.287.130:FF:000002">
    <property type="entry name" value="Two-component osmosensing histidine kinase"/>
    <property type="match status" value="1"/>
</dbReference>
<name>A0A2T5J3J1_9GAMM</name>
<feature type="domain" description="Response regulatory" evidence="14">
    <location>
        <begin position="793"/>
        <end position="912"/>
    </location>
</feature>
<proteinExistence type="predicted"/>
<protein>
    <recommendedName>
        <fullName evidence="10">Sensory/regulatory protein RpfC</fullName>
        <ecNumber evidence="2">2.7.13.3</ecNumber>
    </recommendedName>
</protein>
<keyword evidence="12" id="KW-0812">Transmembrane</keyword>
<dbReference type="PRINTS" id="PR00344">
    <property type="entry name" value="BCTRLSENSOR"/>
</dbReference>
<dbReference type="SMART" id="SM00388">
    <property type="entry name" value="HisKA"/>
    <property type="match status" value="1"/>
</dbReference>
<dbReference type="PROSITE" id="PS50112">
    <property type="entry name" value="PAS"/>
    <property type="match status" value="1"/>
</dbReference>
<evidence type="ECO:0000256" key="12">
    <source>
        <dbReference type="SAM" id="Phobius"/>
    </source>
</evidence>
<dbReference type="EC" id="2.7.13.3" evidence="2"/>
<keyword evidence="8" id="KW-0902">Two-component regulatory system</keyword>
<dbReference type="PROSITE" id="PS50109">
    <property type="entry name" value="HIS_KIN"/>
    <property type="match status" value="1"/>
</dbReference>
<keyword evidence="4" id="KW-0808">Transferase</keyword>
<dbReference type="SUPFAM" id="SSF52172">
    <property type="entry name" value="CheY-like"/>
    <property type="match status" value="2"/>
</dbReference>
<dbReference type="InterPro" id="IPR001789">
    <property type="entry name" value="Sig_transdc_resp-reg_receiver"/>
</dbReference>
<evidence type="ECO:0000256" key="10">
    <source>
        <dbReference type="ARBA" id="ARBA00068150"/>
    </source>
</evidence>
<dbReference type="PANTHER" id="PTHR45339:SF1">
    <property type="entry name" value="HYBRID SIGNAL TRANSDUCTION HISTIDINE KINASE J"/>
    <property type="match status" value="1"/>
</dbReference>
<dbReference type="EMBL" id="QAON01000001">
    <property type="protein sequence ID" value="PTQ91189.1"/>
    <property type="molecule type" value="Genomic_DNA"/>
</dbReference>
<feature type="domain" description="Histidine kinase" evidence="13">
    <location>
        <begin position="394"/>
        <end position="615"/>
    </location>
</feature>
<keyword evidence="7" id="KW-0067">ATP-binding</keyword>
<feature type="domain" description="PAS" evidence="15">
    <location>
        <begin position="250"/>
        <end position="320"/>
    </location>
</feature>
<dbReference type="InterPro" id="IPR003594">
    <property type="entry name" value="HATPase_dom"/>
</dbReference>
<reference evidence="17 18" key="1">
    <citation type="submission" date="2018-04" db="EMBL/GenBank/DDBJ databases">
        <title>Genomic Encyclopedia of Archaeal and Bacterial Type Strains, Phase II (KMG-II): from individual species to whole genera.</title>
        <authorList>
            <person name="Goeker M."/>
        </authorList>
    </citation>
    <scope>NUCLEOTIDE SEQUENCE [LARGE SCALE GENOMIC DNA]</scope>
    <source>
        <strain evidence="17 18">DSM 5822</strain>
    </source>
</reference>
<dbReference type="InterPro" id="IPR000700">
    <property type="entry name" value="PAS-assoc_C"/>
</dbReference>
<dbReference type="Pfam" id="PF02518">
    <property type="entry name" value="HATPase_c"/>
    <property type="match status" value="1"/>
</dbReference>
<evidence type="ECO:0000313" key="17">
    <source>
        <dbReference type="EMBL" id="PTQ91189.1"/>
    </source>
</evidence>
<comment type="catalytic activity">
    <reaction evidence="1">
        <text>ATP + protein L-histidine = ADP + protein N-phospho-L-histidine.</text>
        <dbReference type="EC" id="2.7.13.3"/>
    </reaction>
</comment>
<dbReference type="CDD" id="cd00130">
    <property type="entry name" value="PAS"/>
    <property type="match status" value="1"/>
</dbReference>
<dbReference type="Gene3D" id="3.40.50.2300">
    <property type="match status" value="2"/>
</dbReference>
<dbReference type="SUPFAM" id="SSF47384">
    <property type="entry name" value="Homodimeric domain of signal transducing histidine kinase"/>
    <property type="match status" value="1"/>
</dbReference>
<dbReference type="Pfam" id="PF08447">
    <property type="entry name" value="PAS_3"/>
    <property type="match status" value="1"/>
</dbReference>
<feature type="domain" description="Response regulatory" evidence="14">
    <location>
        <begin position="633"/>
        <end position="754"/>
    </location>
</feature>
<dbReference type="InterPro" id="IPR036097">
    <property type="entry name" value="HisK_dim/P_sf"/>
</dbReference>
<dbReference type="InterPro" id="IPR013655">
    <property type="entry name" value="PAS_fold_3"/>
</dbReference>
<dbReference type="CDD" id="cd16922">
    <property type="entry name" value="HATPase_EvgS-ArcB-TorS-like"/>
    <property type="match status" value="1"/>
</dbReference>
<dbReference type="InterPro" id="IPR005467">
    <property type="entry name" value="His_kinase_dom"/>
</dbReference>
<dbReference type="FunFam" id="3.30.565.10:FF:000010">
    <property type="entry name" value="Sensor histidine kinase RcsC"/>
    <property type="match status" value="1"/>
</dbReference>
<dbReference type="Gene3D" id="3.30.565.10">
    <property type="entry name" value="Histidine kinase-like ATPase, C-terminal domain"/>
    <property type="match status" value="1"/>
</dbReference>
<dbReference type="SUPFAM" id="SSF55874">
    <property type="entry name" value="ATPase domain of HSP90 chaperone/DNA topoisomerase II/histidine kinase"/>
    <property type="match status" value="1"/>
</dbReference>